<evidence type="ECO:0000313" key="2">
    <source>
        <dbReference type="Proteomes" id="UP000199452"/>
    </source>
</evidence>
<proteinExistence type="predicted"/>
<reference evidence="1 2" key="1">
    <citation type="submission" date="2016-09" db="EMBL/GenBank/DDBJ databases">
        <authorList>
            <person name="Capua I."/>
            <person name="De Benedictis P."/>
            <person name="Joannis T."/>
            <person name="Lombin L.H."/>
            <person name="Cattoli G."/>
        </authorList>
    </citation>
    <scope>NUCLEOTIDE SEQUENCE [LARGE SCALE GENOMIC DNA]</scope>
    <source>
        <strain evidence="1 2">A7P-90m</strain>
    </source>
</reference>
<dbReference type="AlphaFoldDB" id="A0A1G6L7X0"/>
<dbReference type="Proteomes" id="UP000199452">
    <property type="component" value="Unassembled WGS sequence"/>
</dbReference>
<dbReference type="EMBL" id="FMYP01000029">
    <property type="protein sequence ID" value="SDC39344.1"/>
    <property type="molecule type" value="Genomic_DNA"/>
</dbReference>
<gene>
    <name evidence="1" type="ORF">SAMN05216323_102934</name>
</gene>
<evidence type="ECO:0000313" key="1">
    <source>
        <dbReference type="EMBL" id="SDC39344.1"/>
    </source>
</evidence>
<dbReference type="STRING" id="1640674.SAMN05216323_102934"/>
<accession>A0A1G6L7X0</accession>
<organism evidence="1 2">
    <name type="scientific">Williamwhitmania taraxaci</name>
    <dbReference type="NCBI Taxonomy" id="1640674"/>
    <lineage>
        <taxon>Bacteria</taxon>
        <taxon>Pseudomonadati</taxon>
        <taxon>Bacteroidota</taxon>
        <taxon>Bacteroidia</taxon>
        <taxon>Bacteroidales</taxon>
        <taxon>Williamwhitmaniaceae</taxon>
        <taxon>Williamwhitmania</taxon>
    </lineage>
</organism>
<sequence length="101" mass="11299">MSTSRNNIRLKQASYQIRGEVISTLAEAGSLCLYSYIIPTQPSSISFGGAFVFTNKHTVRTTVCCYGKAHNTYRLECASDILCDPFSLPLKRTDLPYERPN</sequence>
<dbReference type="RefSeq" id="WP_125869820.1">
    <property type="nucleotide sequence ID" value="NZ_FMYP01000029.1"/>
</dbReference>
<name>A0A1G6L7X0_9BACT</name>
<protein>
    <submittedName>
        <fullName evidence="1">Uncharacterized protein</fullName>
    </submittedName>
</protein>
<keyword evidence="2" id="KW-1185">Reference proteome</keyword>